<dbReference type="AlphaFoldDB" id="A0AAD7ZF29"/>
<evidence type="ECO:0000313" key="2">
    <source>
        <dbReference type="EMBL" id="KAJ9579336.1"/>
    </source>
</evidence>
<gene>
    <name evidence="2" type="ORF">L9F63_024556</name>
</gene>
<accession>A0AAD7ZF29</accession>
<reference evidence="2" key="2">
    <citation type="submission" date="2023-05" db="EMBL/GenBank/DDBJ databases">
        <authorList>
            <person name="Fouks B."/>
        </authorList>
    </citation>
    <scope>NUCLEOTIDE SEQUENCE</scope>
    <source>
        <strain evidence="2">Stay&amp;Tobe</strain>
        <tissue evidence="2">Testes</tissue>
    </source>
</reference>
<protein>
    <submittedName>
        <fullName evidence="2">Uncharacterized protein</fullName>
    </submittedName>
</protein>
<dbReference type="Proteomes" id="UP001233999">
    <property type="component" value="Unassembled WGS sequence"/>
</dbReference>
<comment type="caution">
    <text evidence="2">The sequence shown here is derived from an EMBL/GenBank/DDBJ whole genome shotgun (WGS) entry which is preliminary data.</text>
</comment>
<organism evidence="2 3">
    <name type="scientific">Diploptera punctata</name>
    <name type="common">Pacific beetle cockroach</name>
    <dbReference type="NCBI Taxonomy" id="6984"/>
    <lineage>
        <taxon>Eukaryota</taxon>
        <taxon>Metazoa</taxon>
        <taxon>Ecdysozoa</taxon>
        <taxon>Arthropoda</taxon>
        <taxon>Hexapoda</taxon>
        <taxon>Insecta</taxon>
        <taxon>Pterygota</taxon>
        <taxon>Neoptera</taxon>
        <taxon>Polyneoptera</taxon>
        <taxon>Dictyoptera</taxon>
        <taxon>Blattodea</taxon>
        <taxon>Blaberoidea</taxon>
        <taxon>Blaberidae</taxon>
        <taxon>Diplopterinae</taxon>
        <taxon>Diploptera</taxon>
    </lineage>
</organism>
<dbReference type="InterPro" id="IPR050328">
    <property type="entry name" value="Dev_Immune_Receptor"/>
</dbReference>
<sequence length="171" mass="19795">MSCSNNKTLTQFPENLPWCPENLVMENNSIANMHKNALNPCGDTIINMSLRNCGIKTIENGVFRNFYKLVFLDLRNNTIKKIHEDIFIGLTSINEIHFEYNLLEEVERSDNDLLEQEETPKGYLYLNNNNLKRFEGGLPRRMEVMYLENNAIEEIVPETSVYSLVSCTHST</sequence>
<dbReference type="PROSITE" id="PS51450">
    <property type="entry name" value="LRR"/>
    <property type="match status" value="1"/>
</dbReference>
<dbReference type="SUPFAM" id="SSF52058">
    <property type="entry name" value="L domain-like"/>
    <property type="match status" value="1"/>
</dbReference>
<dbReference type="Pfam" id="PF13855">
    <property type="entry name" value="LRR_8"/>
    <property type="match status" value="1"/>
</dbReference>
<dbReference type="GO" id="GO:0005615">
    <property type="term" value="C:extracellular space"/>
    <property type="evidence" value="ECO:0007669"/>
    <property type="project" value="TreeGrafter"/>
</dbReference>
<reference evidence="2" key="1">
    <citation type="journal article" date="2023" name="IScience">
        <title>Live-bearing cockroach genome reveals convergent evolutionary mechanisms linked to viviparity in insects and beyond.</title>
        <authorList>
            <person name="Fouks B."/>
            <person name="Harrison M.C."/>
            <person name="Mikhailova A.A."/>
            <person name="Marchal E."/>
            <person name="English S."/>
            <person name="Carruthers M."/>
            <person name="Jennings E.C."/>
            <person name="Chiamaka E.L."/>
            <person name="Frigard R.A."/>
            <person name="Pippel M."/>
            <person name="Attardo G.M."/>
            <person name="Benoit J.B."/>
            <person name="Bornberg-Bauer E."/>
            <person name="Tobe S.S."/>
        </authorList>
    </citation>
    <scope>NUCLEOTIDE SEQUENCE</scope>
    <source>
        <strain evidence="2">Stay&amp;Tobe</strain>
    </source>
</reference>
<evidence type="ECO:0000313" key="3">
    <source>
        <dbReference type="Proteomes" id="UP001233999"/>
    </source>
</evidence>
<keyword evidence="3" id="KW-1185">Reference proteome</keyword>
<dbReference type="Gene3D" id="3.80.10.10">
    <property type="entry name" value="Ribonuclease Inhibitor"/>
    <property type="match status" value="1"/>
</dbReference>
<dbReference type="PANTHER" id="PTHR24373:SF370">
    <property type="entry name" value="FISH-LIPS, ISOFORM E"/>
    <property type="match status" value="1"/>
</dbReference>
<name>A0AAD7ZF29_DIPPU</name>
<dbReference type="EMBL" id="JASPKZ010008499">
    <property type="protein sequence ID" value="KAJ9579336.1"/>
    <property type="molecule type" value="Genomic_DNA"/>
</dbReference>
<keyword evidence="1" id="KW-0732">Signal</keyword>
<proteinExistence type="predicted"/>
<dbReference type="GO" id="GO:0031012">
    <property type="term" value="C:extracellular matrix"/>
    <property type="evidence" value="ECO:0007669"/>
    <property type="project" value="TreeGrafter"/>
</dbReference>
<evidence type="ECO:0000256" key="1">
    <source>
        <dbReference type="ARBA" id="ARBA00022729"/>
    </source>
</evidence>
<dbReference type="InterPro" id="IPR032675">
    <property type="entry name" value="LRR_dom_sf"/>
</dbReference>
<dbReference type="InterPro" id="IPR001611">
    <property type="entry name" value="Leu-rich_rpt"/>
</dbReference>
<dbReference type="PANTHER" id="PTHR24373">
    <property type="entry name" value="SLIT RELATED LEUCINE-RICH REPEAT NEURONAL PROTEIN"/>
    <property type="match status" value="1"/>
</dbReference>